<evidence type="ECO:0000313" key="2">
    <source>
        <dbReference type="EMBL" id="KAK1614993.1"/>
    </source>
</evidence>
<proteinExistence type="predicted"/>
<reference evidence="2" key="1">
    <citation type="submission" date="2023-07" db="EMBL/GenBank/DDBJ databases">
        <title>A chromosome-level genome assembly of Lolium multiflorum.</title>
        <authorList>
            <person name="Chen Y."/>
            <person name="Copetti D."/>
            <person name="Kolliker R."/>
            <person name="Studer B."/>
        </authorList>
    </citation>
    <scope>NUCLEOTIDE SEQUENCE</scope>
    <source>
        <strain evidence="2">02402/16</strain>
        <tissue evidence="2">Leaf</tissue>
    </source>
</reference>
<gene>
    <name evidence="2" type="ORF">QYE76_020510</name>
</gene>
<keyword evidence="3" id="KW-1185">Reference proteome</keyword>
<organism evidence="2 3">
    <name type="scientific">Lolium multiflorum</name>
    <name type="common">Italian ryegrass</name>
    <name type="synonym">Lolium perenne subsp. multiflorum</name>
    <dbReference type="NCBI Taxonomy" id="4521"/>
    <lineage>
        <taxon>Eukaryota</taxon>
        <taxon>Viridiplantae</taxon>
        <taxon>Streptophyta</taxon>
        <taxon>Embryophyta</taxon>
        <taxon>Tracheophyta</taxon>
        <taxon>Spermatophyta</taxon>
        <taxon>Magnoliopsida</taxon>
        <taxon>Liliopsida</taxon>
        <taxon>Poales</taxon>
        <taxon>Poaceae</taxon>
        <taxon>BOP clade</taxon>
        <taxon>Pooideae</taxon>
        <taxon>Poodae</taxon>
        <taxon>Poeae</taxon>
        <taxon>Poeae Chloroplast Group 2 (Poeae type)</taxon>
        <taxon>Loliodinae</taxon>
        <taxon>Loliinae</taxon>
        <taxon>Lolium</taxon>
    </lineage>
</organism>
<protein>
    <recommendedName>
        <fullName evidence="4">CCHC-type domain-containing protein</fullName>
    </recommendedName>
</protein>
<feature type="compositionally biased region" description="Basic and acidic residues" evidence="1">
    <location>
        <begin position="94"/>
        <end position="119"/>
    </location>
</feature>
<feature type="region of interest" description="Disordered" evidence="1">
    <location>
        <begin position="73"/>
        <end position="119"/>
    </location>
</feature>
<dbReference type="AlphaFoldDB" id="A0AAD8R4Y5"/>
<feature type="compositionally biased region" description="Gly residues" evidence="1">
    <location>
        <begin position="78"/>
        <end position="93"/>
    </location>
</feature>
<evidence type="ECO:0000313" key="3">
    <source>
        <dbReference type="Proteomes" id="UP001231189"/>
    </source>
</evidence>
<sequence length="241" mass="26583">MLSVLPRRYGQIAMSIETLVDLDMPSINEHRMSCSRSGHAMAGRLNAAEVWHALDHDLTAGIGKLLLTEEWRTRTKSRGGGSSDGGSSGGGSGGDRRLDQGRDRGKDVARRDGNSSGATRDDECLYCGKKGYRAREWPENAGRRRERKRTWLARPTATTAIRTSSWLLCMIISDRAYTRADILKMGNLMSSFPLQQRCTGTLAKKFAAIRFKDGETVDNFAIRITGMMSKLALLGKIVLEG</sequence>
<comment type="caution">
    <text evidence="2">The sequence shown here is derived from an EMBL/GenBank/DDBJ whole genome shotgun (WGS) entry which is preliminary data.</text>
</comment>
<dbReference type="EMBL" id="JAUUTY010000006">
    <property type="protein sequence ID" value="KAK1614993.1"/>
    <property type="molecule type" value="Genomic_DNA"/>
</dbReference>
<accession>A0AAD8R4Y5</accession>
<name>A0AAD8R4Y5_LOLMU</name>
<evidence type="ECO:0008006" key="4">
    <source>
        <dbReference type="Google" id="ProtNLM"/>
    </source>
</evidence>
<evidence type="ECO:0000256" key="1">
    <source>
        <dbReference type="SAM" id="MobiDB-lite"/>
    </source>
</evidence>
<dbReference type="Proteomes" id="UP001231189">
    <property type="component" value="Unassembled WGS sequence"/>
</dbReference>